<dbReference type="eggNOG" id="ENOG502ZBC4">
    <property type="taxonomic scope" value="Bacteria"/>
</dbReference>
<evidence type="ECO:0000313" key="3">
    <source>
        <dbReference type="Proteomes" id="UP000001366"/>
    </source>
</evidence>
<evidence type="ECO:0008006" key="4">
    <source>
        <dbReference type="Google" id="ProtNLM"/>
    </source>
</evidence>
<feature type="signal peptide" evidence="1">
    <location>
        <begin position="1"/>
        <end position="21"/>
    </location>
</feature>
<proteinExistence type="predicted"/>
<dbReference type="Pfam" id="PF13557">
    <property type="entry name" value="Phenol_MetA_deg"/>
    <property type="match status" value="1"/>
</dbReference>
<evidence type="ECO:0000313" key="2">
    <source>
        <dbReference type="EMBL" id="ACO04644.1"/>
    </source>
</evidence>
<keyword evidence="3" id="KW-1185">Reference proteome</keyword>
<dbReference type="InterPro" id="IPR025737">
    <property type="entry name" value="FApF"/>
</dbReference>
<gene>
    <name evidence="2" type="ordered locus">PERMA_0831</name>
</gene>
<organism evidence="2 3">
    <name type="scientific">Persephonella marina (strain DSM 14350 / EX-H1)</name>
    <dbReference type="NCBI Taxonomy" id="123214"/>
    <lineage>
        <taxon>Bacteria</taxon>
        <taxon>Pseudomonadati</taxon>
        <taxon>Aquificota</taxon>
        <taxon>Aquificia</taxon>
        <taxon>Aquificales</taxon>
        <taxon>Hydrogenothermaceae</taxon>
        <taxon>Persephonella</taxon>
    </lineage>
</organism>
<protein>
    <recommendedName>
        <fullName evidence="4">Transporter</fullName>
    </recommendedName>
</protein>
<dbReference type="HOGENOM" id="CLU_811155_0_0_0"/>
<keyword evidence="1" id="KW-0732">Signal</keyword>
<dbReference type="PaxDb" id="123214-PERMA_0831"/>
<dbReference type="RefSeq" id="WP_012676881.1">
    <property type="nucleotide sequence ID" value="NC_012440.1"/>
</dbReference>
<dbReference type="Proteomes" id="UP000001366">
    <property type="component" value="Chromosome"/>
</dbReference>
<accession>C0QPM2</accession>
<name>C0QPM2_PERMH</name>
<dbReference type="AlphaFoldDB" id="C0QPM2"/>
<dbReference type="EMBL" id="CP001230">
    <property type="protein sequence ID" value="ACO04644.1"/>
    <property type="molecule type" value="Genomic_DNA"/>
</dbReference>
<evidence type="ECO:0000256" key="1">
    <source>
        <dbReference type="SAM" id="SignalP"/>
    </source>
</evidence>
<sequence>MVRKIKSLIFILFIFYLPALAHHGVASLGTAGIEGPGAPLETSSSATLPEGKFLAYMKLDYASFYKYTPEIDDETESYTFWIYGIGYGLKSYLSLYLFVPYYTKKLEDNSFNSSGFADISVMAVYGFKYDEGFMPVPEKESLDDLMDWHFTVYTGISLPTGDPNIRDRDGNIDPGMSLGFGKPTVTVGFTGTKQINEDLTFILDSNYLKFFEYRYNDGNKYRFGDEFRFNTAFTYRLITDPKSKFRLDGNFELNYLYLGRDSQNGVKLKGTGGDIVYSVLGFRLYYRTISVGLGIKKPVWKDLNEQSIQQGAEGKENYRIIFTFSALF</sequence>
<dbReference type="STRING" id="123214.PERMA_0831"/>
<feature type="chain" id="PRO_5002902272" description="Transporter" evidence="1">
    <location>
        <begin position="22"/>
        <end position="328"/>
    </location>
</feature>
<dbReference type="KEGG" id="pmx:PERMA_0831"/>
<reference evidence="2 3" key="1">
    <citation type="journal article" date="2009" name="J. Bacteriol.">
        <title>Complete and draft genome sequences of six members of the Aquificales.</title>
        <authorList>
            <person name="Reysenbach A.L."/>
            <person name="Hamamura N."/>
            <person name="Podar M."/>
            <person name="Griffiths E."/>
            <person name="Ferreira S."/>
            <person name="Hochstein R."/>
            <person name="Heidelberg J."/>
            <person name="Johnson J."/>
            <person name="Mead D."/>
            <person name="Pohorille A."/>
            <person name="Sarmiento M."/>
            <person name="Schweighofer K."/>
            <person name="Seshadri R."/>
            <person name="Voytek M.A."/>
        </authorList>
    </citation>
    <scope>NUCLEOTIDE SEQUENCE [LARGE SCALE GENOMIC DNA]</scope>
    <source>
        <strain evidence="3">DSM 14350 / EX-H1</strain>
    </source>
</reference>